<evidence type="ECO:0000256" key="23">
    <source>
        <dbReference type="ARBA" id="ARBA00022807"/>
    </source>
</evidence>
<keyword evidence="21" id="KW-0378">Hydrolase</keyword>
<evidence type="ECO:0000256" key="13">
    <source>
        <dbReference type="ARBA" id="ARBA00022561"/>
    </source>
</evidence>
<comment type="similarity">
    <text evidence="5 33">Belongs to the potyviridae genome polyprotein family.</text>
</comment>
<dbReference type="InterPro" id="IPR001205">
    <property type="entry name" value="RNA-dir_pol_C"/>
</dbReference>
<keyword evidence="9" id="KW-1036">Host cytoplasmic vesicle</keyword>
<evidence type="ECO:0000256" key="27">
    <source>
        <dbReference type="ARBA" id="ARBA00023280"/>
    </source>
</evidence>
<dbReference type="Pfam" id="PF00863">
    <property type="entry name" value="Peptidase_C4"/>
    <property type="match status" value="1"/>
</dbReference>
<reference evidence="41" key="1">
    <citation type="submission" date="2016-05" db="EMBL/GenBank/DDBJ databases">
        <authorList>
            <person name="Lavstsen T."/>
            <person name="Jespersen J.S."/>
        </authorList>
    </citation>
    <scope>NUCLEOTIDE SEQUENCE</scope>
    <source>
        <strain evidence="41">YN</strain>
    </source>
</reference>
<dbReference type="PROSITE" id="PS51744">
    <property type="entry name" value="HC_PRO_CPD"/>
    <property type="match status" value="1"/>
</dbReference>
<evidence type="ECO:0000259" key="35">
    <source>
        <dbReference type="PROSITE" id="PS50507"/>
    </source>
</evidence>
<dbReference type="PROSITE" id="PS51192">
    <property type="entry name" value="HELICASE_ATP_BIND_1"/>
    <property type="match status" value="1"/>
</dbReference>
<evidence type="ECO:0000256" key="9">
    <source>
        <dbReference type="ARBA" id="ARBA00022488"/>
    </source>
</evidence>
<feature type="domain" description="Helicase ATP-binding" evidence="36">
    <location>
        <begin position="1245"/>
        <end position="1397"/>
    </location>
</feature>
<dbReference type="GO" id="GO:0006351">
    <property type="term" value="P:DNA-templated transcription"/>
    <property type="evidence" value="ECO:0007669"/>
    <property type="project" value="InterPro"/>
</dbReference>
<dbReference type="SUPFAM" id="SSF50494">
    <property type="entry name" value="Trypsin-like serine proteases"/>
    <property type="match status" value="1"/>
</dbReference>
<evidence type="ECO:0000256" key="17">
    <source>
        <dbReference type="ARBA" id="ARBA00022670"/>
    </source>
</evidence>
<dbReference type="PANTHER" id="PTHR43519:SF1">
    <property type="entry name" value="ATP-DEPENDENT RNA HELICASE HRPB"/>
    <property type="match status" value="1"/>
</dbReference>
<evidence type="ECO:0000256" key="8">
    <source>
        <dbReference type="ARBA" id="ARBA00022484"/>
    </source>
</evidence>
<dbReference type="InterPro" id="IPR042308">
    <property type="entry name" value="HC_PRO_CPD_sf"/>
</dbReference>
<evidence type="ECO:0000256" key="2">
    <source>
        <dbReference type="ARBA" id="ARBA00001848"/>
    </source>
</evidence>
<dbReference type="GO" id="GO:0044161">
    <property type="term" value="C:host cell cytoplasmic vesicle"/>
    <property type="evidence" value="ECO:0007669"/>
    <property type="project" value="UniProtKB-SubCell"/>
</dbReference>
<evidence type="ECO:0000256" key="7">
    <source>
        <dbReference type="ARBA" id="ARBA00022463"/>
    </source>
</evidence>
<dbReference type="CDD" id="cd23175">
    <property type="entry name" value="ps-ssRNAv_Potyviridae_RdRp"/>
    <property type="match status" value="1"/>
</dbReference>
<evidence type="ECO:0000256" key="14">
    <source>
        <dbReference type="ARBA" id="ARBA00022562"/>
    </source>
</evidence>
<feature type="active site" description="For helper component proteinase activity" evidence="32">
    <location>
        <position position="659"/>
    </location>
</feature>
<dbReference type="InterPro" id="IPR031159">
    <property type="entry name" value="HC_PRO_CPD_dom"/>
</dbReference>
<feature type="domain" description="Peptidase C4" evidence="38">
    <location>
        <begin position="2061"/>
        <end position="2278"/>
    </location>
</feature>
<dbReference type="GO" id="GO:0005198">
    <property type="term" value="F:structural molecule activity"/>
    <property type="evidence" value="ECO:0007669"/>
    <property type="project" value="InterPro"/>
</dbReference>
<dbReference type="InterPro" id="IPR043128">
    <property type="entry name" value="Rev_trsase/Diguanyl_cyclase"/>
</dbReference>
<comment type="subcellular location">
    <subcellularLocation>
        <location evidence="30">Host cytoplasmic vesicle</location>
    </subcellularLocation>
    <subcellularLocation>
        <location evidence="3">Host nucleus</location>
    </subcellularLocation>
    <subcellularLocation>
        <location evidence="4">Virion</location>
    </subcellularLocation>
</comment>
<comment type="function">
    <text evidence="29">Has helicase activity. It may be involved in replication.</text>
</comment>
<dbReference type="PROSITE" id="PS51436">
    <property type="entry name" value="POTYVIRUS_NIA_PRO"/>
    <property type="match status" value="1"/>
</dbReference>
<dbReference type="Pfam" id="PF08440">
    <property type="entry name" value="Poty_PP"/>
    <property type="match status" value="1"/>
</dbReference>
<dbReference type="PRINTS" id="PR00966">
    <property type="entry name" value="NIAPOTYPTASE"/>
</dbReference>
<feature type="region of interest" description="Disordered" evidence="34">
    <location>
        <begin position="2820"/>
        <end position="2849"/>
    </location>
</feature>
<feature type="domain" description="Peptidase S30" evidence="40">
    <location>
        <begin position="169"/>
        <end position="315"/>
    </location>
</feature>
<evidence type="ECO:0000256" key="22">
    <source>
        <dbReference type="ARBA" id="ARBA00022806"/>
    </source>
</evidence>
<keyword evidence="15" id="KW-0945">Host-virus interaction</keyword>
<evidence type="ECO:0000256" key="21">
    <source>
        <dbReference type="ARBA" id="ARBA00022801"/>
    </source>
</evidence>
<keyword evidence="26" id="KW-0693">Viral RNA replication</keyword>
<dbReference type="EMBL" id="KX258620">
    <property type="protein sequence ID" value="APW85806.1"/>
    <property type="molecule type" value="Genomic_RNA"/>
</dbReference>
<evidence type="ECO:0000256" key="3">
    <source>
        <dbReference type="ARBA" id="ARBA00004147"/>
    </source>
</evidence>
<dbReference type="PROSITE" id="PS51871">
    <property type="entry name" value="PV_P1_PRO"/>
    <property type="match status" value="1"/>
</dbReference>
<evidence type="ECO:0000256" key="30">
    <source>
        <dbReference type="ARBA" id="ARBA00034108"/>
    </source>
</evidence>
<dbReference type="InterPro" id="IPR009003">
    <property type="entry name" value="Peptidase_S1_PA"/>
</dbReference>
<evidence type="ECO:0000256" key="24">
    <source>
        <dbReference type="ARBA" id="ARBA00022840"/>
    </source>
</evidence>
<dbReference type="Pfam" id="PF00767">
    <property type="entry name" value="Poty_coat"/>
    <property type="match status" value="1"/>
</dbReference>
<keyword evidence="7" id="KW-0941">Suppressor of RNA silencing</keyword>
<keyword evidence="24" id="KW-0067">ATP-binding</keyword>
<proteinExistence type="inferred from homology"/>
<evidence type="ECO:0000256" key="26">
    <source>
        <dbReference type="ARBA" id="ARBA00022953"/>
    </source>
</evidence>
<dbReference type="Pfam" id="PF13608">
    <property type="entry name" value="Potyvirid-P3"/>
    <property type="match status" value="1"/>
</dbReference>
<evidence type="ECO:0000256" key="33">
    <source>
        <dbReference type="RuleBase" id="RU003351"/>
    </source>
</evidence>
<dbReference type="PROSITE" id="PS51194">
    <property type="entry name" value="HELICASE_CTER"/>
    <property type="match status" value="1"/>
</dbReference>
<evidence type="ECO:0000259" key="38">
    <source>
        <dbReference type="PROSITE" id="PS51436"/>
    </source>
</evidence>
<dbReference type="InterPro" id="IPR014001">
    <property type="entry name" value="Helicase_ATP-bd"/>
</dbReference>
<evidence type="ECO:0000256" key="10">
    <source>
        <dbReference type="ARBA" id="ARBA00022497"/>
    </source>
</evidence>
<keyword evidence="20" id="KW-0547">Nucleotide-binding</keyword>
<dbReference type="Gene3D" id="3.90.70.150">
    <property type="entry name" value="Helper component proteinase"/>
    <property type="match status" value="1"/>
</dbReference>
<keyword evidence="22" id="KW-0347">Helicase</keyword>
<dbReference type="InterPro" id="IPR043504">
    <property type="entry name" value="Peptidase_S1_PA_chymotrypsin"/>
</dbReference>
<evidence type="ECO:0000256" key="31">
    <source>
        <dbReference type="ARBA" id="ARBA00045403"/>
    </source>
</evidence>
<feature type="domain" description="Peptidase C6" evidence="39">
    <location>
        <begin position="651"/>
        <end position="773"/>
    </location>
</feature>
<evidence type="ECO:0000259" key="40">
    <source>
        <dbReference type="PROSITE" id="PS51871"/>
    </source>
</evidence>
<dbReference type="PANTHER" id="PTHR43519">
    <property type="entry name" value="ATP-DEPENDENT RNA HELICASE HRPB"/>
    <property type="match status" value="1"/>
</dbReference>
<dbReference type="SMART" id="SM00490">
    <property type="entry name" value="HELICc"/>
    <property type="match status" value="1"/>
</dbReference>
<evidence type="ECO:0000256" key="6">
    <source>
        <dbReference type="ARBA" id="ARBA00020107"/>
    </source>
</evidence>
<evidence type="ECO:0000256" key="28">
    <source>
        <dbReference type="ARBA" id="ARBA00029405"/>
    </source>
</evidence>
<dbReference type="InterPro" id="IPR002540">
    <property type="entry name" value="Pept_S30_P1_potyvir"/>
</dbReference>
<keyword evidence="12" id="KW-0597">Phosphoprotein</keyword>
<keyword evidence="16" id="KW-1090">Inhibition of host innate immune response by virus</keyword>
<evidence type="ECO:0000259" key="39">
    <source>
        <dbReference type="PROSITE" id="PS51744"/>
    </source>
</evidence>
<dbReference type="SUPFAM" id="SSF52540">
    <property type="entry name" value="P-loop containing nucleoside triphosphate hydrolases"/>
    <property type="match status" value="2"/>
</dbReference>
<evidence type="ECO:0000256" key="25">
    <source>
        <dbReference type="ARBA" id="ARBA00022844"/>
    </source>
</evidence>
<keyword evidence="8" id="KW-0696">RNA-directed RNA polymerase</keyword>
<dbReference type="InterPro" id="IPR013648">
    <property type="entry name" value="PP_Potyviridae"/>
</dbReference>
<dbReference type="Pfam" id="PF00270">
    <property type="entry name" value="DEAD"/>
    <property type="match status" value="1"/>
</dbReference>
<dbReference type="PROSITE" id="PS50507">
    <property type="entry name" value="RDRP_SSRNA_POS"/>
    <property type="match status" value="1"/>
</dbReference>
<dbReference type="InterPro" id="IPR043502">
    <property type="entry name" value="DNA/RNA_pol_sf"/>
</dbReference>
<keyword evidence="17" id="KW-0645">Protease</keyword>
<dbReference type="Pfam" id="PF00271">
    <property type="entry name" value="Helicase_C"/>
    <property type="match status" value="1"/>
</dbReference>
<comment type="catalytic activity">
    <reaction evidence="1">
        <text>Hydrolyzes glutaminyl bonds, and activity is further restricted by preferences for the amino acids in P6 - P1' that vary with the species of potyvirus, e.g. Glu-Xaa-Xaa-Tyr-Xaa-Gln-|-(Ser or Gly) for the enzyme from tobacco etch virus. The natural substrate is the viral polyprotein, but other proteins and oligopeptides containing the appropriate consensus sequence are also cleaved.</text>
        <dbReference type="EC" id="3.4.22.44"/>
    </reaction>
</comment>
<dbReference type="GO" id="GO:0003723">
    <property type="term" value="F:RNA binding"/>
    <property type="evidence" value="ECO:0007669"/>
    <property type="project" value="InterPro"/>
</dbReference>
<evidence type="ECO:0000256" key="11">
    <source>
        <dbReference type="ARBA" id="ARBA00022520"/>
    </source>
</evidence>
<keyword evidence="25" id="KW-0946">Virion</keyword>
<evidence type="ECO:0000259" key="37">
    <source>
        <dbReference type="PROSITE" id="PS51194"/>
    </source>
</evidence>
<comment type="catalytic activity">
    <reaction evidence="2">
        <text>Hydrolyzes a Gly-|-Gly bond at its own C-terminus, commonly in the sequence -Tyr-Xaa-Val-Gly-|-Gly, in the processing of the potyviral polyprotein.</text>
        <dbReference type="EC" id="3.4.22.45"/>
    </reaction>
</comment>
<dbReference type="InterPro" id="IPR001592">
    <property type="entry name" value="Poty_coat"/>
</dbReference>
<keyword evidence="27" id="KW-0899">Viral immunoevasion</keyword>
<dbReference type="GO" id="GO:0019029">
    <property type="term" value="C:helical viral capsid"/>
    <property type="evidence" value="ECO:0007669"/>
    <property type="project" value="UniProtKB-KW"/>
</dbReference>
<evidence type="ECO:0000256" key="15">
    <source>
        <dbReference type="ARBA" id="ARBA00022581"/>
    </source>
</evidence>
<keyword evidence="11" id="KW-0191">Covalent protein-RNA linkage</keyword>
<name>A0A1P8LK30_9POTV</name>
<dbReference type="InterPro" id="IPR011545">
    <property type="entry name" value="DEAD/DEAH_box_helicase_dom"/>
</dbReference>
<dbReference type="Gene3D" id="2.40.10.10">
    <property type="entry name" value="Trypsin-like serine proteases"/>
    <property type="match status" value="2"/>
</dbReference>
<evidence type="ECO:0000256" key="20">
    <source>
        <dbReference type="ARBA" id="ARBA00022741"/>
    </source>
</evidence>
<evidence type="ECO:0000256" key="16">
    <source>
        <dbReference type="ARBA" id="ARBA00022632"/>
    </source>
</evidence>
<comment type="function">
    <text evidence="31">Mediates the cap-independent, EIF4E-dependent translation of viral genomic RNAs. Binds to the cap-binding site of host EIF4E and thus interferes with the host EIF4E-dependent mRNA export and translation. VPg-RNA directly binds EIF4E and is a template for transcription. Also forms trimeric complexes with EIF4E-EIF4G, which are templates for translation.</text>
</comment>
<evidence type="ECO:0000256" key="12">
    <source>
        <dbReference type="ARBA" id="ARBA00022553"/>
    </source>
</evidence>
<evidence type="ECO:0000256" key="29">
    <source>
        <dbReference type="ARBA" id="ARBA00029422"/>
    </source>
</evidence>
<dbReference type="GO" id="GO:0003968">
    <property type="term" value="F:RNA-directed RNA polymerase activity"/>
    <property type="evidence" value="ECO:0007669"/>
    <property type="project" value="UniProtKB-KW"/>
</dbReference>
<dbReference type="InterPro" id="IPR039560">
    <property type="entry name" value="Potyvirid-P3"/>
</dbReference>
<evidence type="ECO:0000256" key="19">
    <source>
        <dbReference type="ARBA" id="ARBA00022695"/>
    </source>
</evidence>
<dbReference type="InterPro" id="IPR001650">
    <property type="entry name" value="Helicase_C-like"/>
</dbReference>
<dbReference type="Gene3D" id="3.30.70.270">
    <property type="match status" value="1"/>
</dbReference>
<accession>A0A1P8LK30</accession>
<evidence type="ECO:0000259" key="36">
    <source>
        <dbReference type="PROSITE" id="PS51192"/>
    </source>
</evidence>
<keyword evidence="23" id="KW-0788">Thiol protease</keyword>
<feature type="domain" description="RdRp catalytic" evidence="35">
    <location>
        <begin position="2543"/>
        <end position="2667"/>
    </location>
</feature>
<dbReference type="Pfam" id="PF01577">
    <property type="entry name" value="Peptidase_S30"/>
    <property type="match status" value="1"/>
</dbReference>
<evidence type="ECO:0000256" key="32">
    <source>
        <dbReference type="PROSITE-ProRule" id="PRU01080"/>
    </source>
</evidence>
<dbReference type="InterPro" id="IPR001730">
    <property type="entry name" value="Potyv_NIa-pro_dom"/>
</dbReference>
<keyword evidence="18" id="KW-0808">Transferase</keyword>
<feature type="active site" description="For helper component proteinase activity" evidence="32">
    <location>
        <position position="732"/>
    </location>
</feature>
<protein>
    <recommendedName>
        <fullName evidence="6">Genome polyprotein</fullName>
    </recommendedName>
</protein>
<dbReference type="InterPro" id="IPR027417">
    <property type="entry name" value="P-loop_NTPase"/>
</dbReference>
<dbReference type="GO" id="GO:0006508">
    <property type="term" value="P:proteolysis"/>
    <property type="evidence" value="ECO:0007669"/>
    <property type="project" value="UniProtKB-KW"/>
</dbReference>
<dbReference type="GO" id="GO:0005524">
    <property type="term" value="F:ATP binding"/>
    <property type="evidence" value="ECO:0007669"/>
    <property type="project" value="UniProtKB-KW"/>
</dbReference>
<dbReference type="GO" id="GO:0042025">
    <property type="term" value="C:host cell nucleus"/>
    <property type="evidence" value="ECO:0007669"/>
    <property type="project" value="UniProtKB-SubCell"/>
</dbReference>
<evidence type="ECO:0000256" key="34">
    <source>
        <dbReference type="SAM" id="MobiDB-lite"/>
    </source>
</evidence>
<dbReference type="GO" id="GO:0004197">
    <property type="term" value="F:cysteine-type endopeptidase activity"/>
    <property type="evidence" value="ECO:0007669"/>
    <property type="project" value="InterPro"/>
</dbReference>
<dbReference type="GO" id="GO:0004386">
    <property type="term" value="F:helicase activity"/>
    <property type="evidence" value="ECO:0007669"/>
    <property type="project" value="UniProtKB-KW"/>
</dbReference>
<dbReference type="Gene3D" id="3.40.50.300">
    <property type="entry name" value="P-loop containing nucleotide triphosphate hydrolases"/>
    <property type="match status" value="2"/>
</dbReference>
<keyword evidence="19" id="KW-0548">Nucleotidyltransferase</keyword>
<dbReference type="SUPFAM" id="SSF56672">
    <property type="entry name" value="DNA/RNA polymerases"/>
    <property type="match status" value="1"/>
</dbReference>
<comment type="function">
    <text evidence="28">Involved in aphid transmission, cell-to-cell and systemis movement, encapsidation of the viral RNA and in the regulation of viral RNA amplification.</text>
</comment>
<keyword evidence="13" id="KW-0167">Capsid protein</keyword>
<evidence type="ECO:0000256" key="4">
    <source>
        <dbReference type="ARBA" id="ARBA00004328"/>
    </source>
</evidence>
<evidence type="ECO:0000313" key="41">
    <source>
        <dbReference type="EMBL" id="APW85806.1"/>
    </source>
</evidence>
<dbReference type="Pfam" id="PF00680">
    <property type="entry name" value="RdRP_1"/>
    <property type="match status" value="1"/>
</dbReference>
<organism evidence="41">
    <name type="scientific">Chilli ringspot virus</name>
    <dbReference type="NCBI Taxonomy" id="414528"/>
    <lineage>
        <taxon>Viruses</taxon>
        <taxon>Riboviria</taxon>
        <taxon>Orthornavirae</taxon>
        <taxon>Pisuviricota</taxon>
        <taxon>Stelpaviricetes</taxon>
        <taxon>Patatavirales</taxon>
        <taxon>Potyviridae</taxon>
        <taxon>Potyvirus</taxon>
        <taxon>Potyvirus capsianuli</taxon>
    </lineage>
</organism>
<keyword evidence="14" id="KW-1048">Host nucleus</keyword>
<evidence type="ECO:0000256" key="18">
    <source>
        <dbReference type="ARBA" id="ARBA00022679"/>
    </source>
</evidence>
<dbReference type="InterPro" id="IPR001456">
    <property type="entry name" value="HC-pro"/>
</dbReference>
<evidence type="ECO:0000256" key="1">
    <source>
        <dbReference type="ARBA" id="ARBA00000785"/>
    </source>
</evidence>
<keyword evidence="10" id="KW-1139">Helical capsid protein</keyword>
<dbReference type="GO" id="GO:0016818">
    <property type="term" value="F:hydrolase activity, acting on acid anhydrides, in phosphorus-containing anhydrides"/>
    <property type="evidence" value="ECO:0007669"/>
    <property type="project" value="InterPro"/>
</dbReference>
<dbReference type="SMART" id="SM00487">
    <property type="entry name" value="DEXDc"/>
    <property type="match status" value="1"/>
</dbReference>
<dbReference type="InterPro" id="IPR007094">
    <property type="entry name" value="RNA-dir_pol_PSvirus"/>
</dbReference>
<dbReference type="GO" id="GO:0039694">
    <property type="term" value="P:viral RNA genome replication"/>
    <property type="evidence" value="ECO:0007669"/>
    <property type="project" value="InterPro"/>
</dbReference>
<dbReference type="GO" id="GO:0052170">
    <property type="term" value="P:symbiont-mediated suppression of host innate immune response"/>
    <property type="evidence" value="ECO:0007669"/>
    <property type="project" value="UniProtKB-KW"/>
</dbReference>
<dbReference type="Pfam" id="PF00851">
    <property type="entry name" value="Peptidase_C6"/>
    <property type="match status" value="1"/>
</dbReference>
<sequence length="3086" mass="349591">MTVAPNAIAPNIQFGTMTSDMLINGNSKPKTTEVTRQETVAELKPLAPITYSQFTVNCLTEYNENQSRFNEMCLEKLNEAHRRVASITRDSQGTLRYKRMTHAKHARKVRRSERFDRERQSFLNADPYVITSLRIAFGDREAKTNYTPKGHIHTTPSAKRKIALKKVVKLKRMSVMELANSICKPFIDSGKPIEIIGRRNKHTIHCRTVKKSDRRILKVKTHHEESVMRNVDVNITHDTNKFIEAFAEAAYTGRTLRDSEIVRGFSGFVIPKSRISDLKTVDDYKFLVVRGRWRKTLVDARIHISSEILESINHYSIANKFWDGFEQAFIKHRSNPVIHERDESTLDVKQCGSVSGIVCQALMPCCRITCGKCADNYAQMSSTEIRSHITSTLSNGIKVLKQQHPDFSHMIAMLESYKMMLNAVNTNREACGKIHFLIGDRTEQPFIHVLRVNEVLIKGNRATSAELEGASNELLEVARYLKNRTDNIKQGSLATFRNKVSAKAHLNPSLMCDNQLDVNGNFVWGKRGYHAKRFFSNYFDVIIPSDGYDKYAIRKFPNGTRKLAIQNLILPRDLGQLHKQIEGESIELQPLSTKCISKRHERNIYPCCCVTLEDGTPEYSEFKAPTKNHIVLGNSGDSKYLDMPADISENLYIAKEGYCYINIFLAMLVNVDEKDAKDYTKWVRDVVSEQLGQWPTMLNVALACYQLSVLFPSIKSAELPRILVDHKTQTMHVIDSFGSATTGYHVLKANTVTQLEKFASDTLDSEMKHYRIGGIIDGSETDVASLQTLIKAVYKPKLLREILMDHPYLIVFSIMSPSVLLAMFRSGSLHRALLTLQGREHTLRVLVNLLTVLATKLSRSDAISEQFDIIQNHVHKFRDVILDGDVHSMSRKLAERYLEVQVSIIESQSETEALGFRTTRFKGSHIIEKIYQEDLEAQWRELPLFQKLYFTAWQLKHRRALRVMLGEKDTKEHYKLLHSLKRSASHCLRKAVVPFRAGYSKCAQIPVFVHKRMKSRLLHSLSYFFSDALRFIQVLAVISILMSILQQLYDGMVKYRSYKMLAIQQEDSKKDEALERLHSHLYYKLGTLPTYDEFCTFVQEQSPELLDHLGGHHSSEVVEHQAKRESEVRLEQIVAFMALIMMIFDNDRSDCVYRVLNKFKNIVSTAEQDVVHQSLDDIQTNFEEKNETIDFELTTGDTPATSFKSATFESWWDKQLEMGHTVPHYRTEGHFMEFSRDTVVSVVQNIILSEKRDFLIRGAVGSGKSTGLPAQLAKKGKVLIVEPTRPLSQNVFNQLRSQPFHLSPTLMMRNSSHFGSTPISIMTSGFALHYLANSGTALSTFDYVILDECHVLDSNAMALYSLLLERDFNGKILKVSATPPGREVEFSTQFPVELRVEESLSFQQFVDSQGTGVNSDVTQVANNILVYVASYNEVDQLSKMLAAKNFKVTKVDGRTMKNSTTSISTSGTTKKKHFIVATNIIENGVTLDIEAVVDFGTKVVPSLDIDCRSIRYCKGPINYGERIQRLGRVGRVKPGVALRIGYTQKGIEAIPNVIATEAAFLCFVYGLPVMTSQVSTSLLSRCTVQQARTAKLFELPPYFMINFIDSNGSMHPQIHELLKKYKLRESELQLNRMAIPYAQTSSWISVRDYNRSGHALQMDPDCKIAFLIKEIPDETYEKLWKTTNDCRGDAGFKKLATYNAAKISYKLRTDVHSIQRTIRIIEQLITAEREKQAHFESLTSFSLSSQCYSLQSICNAYKSRYAKNHTTENISVLEAARSQLVEFFNVHSADILVGDLSEKQIQDEVKDFGALETVLHESKEGVSKALKLKSKWNKSLLTRDVLVCAGVAAGGVWLLYQYLIDQFKAPVSHQAKNKRSNQKLKFRNARDAKVGRVIVDDDSGAVEHFFGAAYTKKGKKFGRQVGLGKKTRRFVNMYGFDPTEYAYIRFVDPITGEMLDENPMADIMLVKDHFDDLRHEFVVNDKIDMQALYSNPGLEAYFVKDKASPILKVDLTGHVPLKVCDRASTIAGFPEKEGILRQTGPAQKLTFGELPKPKESVDHEAKSLTRGLRDYNGISKAVCLLVNDSDGCTTTIHGVGFGPLIITNRHLFKRNNGILTIRSMHGEFKVVNSASIKVYPVGNCDIVLLKMPKDFPPFPMKLKFRVPQSNDLVCLIGSNFQEKFASSTVSGSSNISHVASSNFWRHWIDTKDGQCGLPLVAQNDGHLLGIHSLTSTHSDQNFFTAFPENFKECLDQTDSISWARGWLYNPNDIGWGSLKLKESSPKGLFKIEKLIEDLSTEVVSEQSKTNWVFEQLTGNLKAVCKSESQLVTKHTVKGECQLFQLYLNTHEEAKVYFQPLMGHYQKSKLNKVAYLKDLLKYATAIEVGKVDSDTFEAAVNDAIADLINAGFEECEYVTDEQAIFGALNMKAAVGALYKGKKRDYFEAFTEQEKEQIVQDSCERLYTGKLGVWNGSIKAELRPKEKVAQNKTRTFTAAPLDTLLAGKVCVDDFNNTFYALHLKGPWSVGMSKFSRGWDHLLSQLPDGWVYCDADGSRFDSSLTPYLINAVLKIRLHFMESWNIGDQMLKNLYAEIIYTPILTADGTIVKKFKGNNSGQPSTVVDNTLMVIITMHYAARRAGLNYQEFCNHVKFVANGDDLIIAVKPCKESLLDTLQDSFSELGLTYDFASRTRNKEDLCFMSHNGVMRDGIYIPKLEKERIVSILEWDRASEPQNRLEAICASMIEAWGYDELLYQIRLFYAWVLEQAPYRELAKQGKAPYISEGALKKLYTGEDSDFQVYLRSLIQNQWKDEDTTVYHQADTQAVDAGKSTQSAEKRPANPTSASKAIAETPRDRDVNVGTAGTFSVPRLKGISSKLNLPMINKKAVINLDHLLKYTPDQVALSNTRALNSQFASWYEGVKTDYDLNDSQMEIVLNGLMVWCIENGTSPNLNGMWVMMDGDEQVEYPIKPLLDHARPTFRQIMAHFSNLAEAYIEKRNAERPYMPRYGLQRNLTDMTLARYAFDFYEINSKTPARAREAHIQMKAAAVMHAKNNMFGLDGNVSTKEENTERHTATDVNRNMHHLMGVRGV</sequence>
<feature type="domain" description="Helicase C-terminal" evidence="37">
    <location>
        <begin position="1416"/>
        <end position="1575"/>
    </location>
</feature>
<evidence type="ECO:0000256" key="5">
    <source>
        <dbReference type="ARBA" id="ARBA00006064"/>
    </source>
</evidence>